<comment type="similarity">
    <text evidence="1">Belongs to the UPF0065 (bug) family.</text>
</comment>
<gene>
    <name evidence="3" type="ORF">Q2T77_10175</name>
</gene>
<dbReference type="PANTHER" id="PTHR42928:SF5">
    <property type="entry name" value="BLR1237 PROTEIN"/>
    <property type="match status" value="1"/>
</dbReference>
<accession>A0ABT8S2C1</accession>
<dbReference type="SUPFAM" id="SSF53850">
    <property type="entry name" value="Periplasmic binding protein-like II"/>
    <property type="match status" value="1"/>
</dbReference>
<dbReference type="EMBL" id="JAUKVY010000006">
    <property type="protein sequence ID" value="MDO1532653.1"/>
    <property type="molecule type" value="Genomic_DNA"/>
</dbReference>
<evidence type="ECO:0000256" key="2">
    <source>
        <dbReference type="SAM" id="SignalP"/>
    </source>
</evidence>
<comment type="caution">
    <text evidence="3">The sequence shown here is derived from an EMBL/GenBank/DDBJ whole genome shotgun (WGS) entry which is preliminary data.</text>
</comment>
<dbReference type="Pfam" id="PF03401">
    <property type="entry name" value="TctC"/>
    <property type="match status" value="1"/>
</dbReference>
<dbReference type="PROSITE" id="PS51257">
    <property type="entry name" value="PROKAR_LIPOPROTEIN"/>
    <property type="match status" value="1"/>
</dbReference>
<dbReference type="InterPro" id="IPR005064">
    <property type="entry name" value="BUG"/>
</dbReference>
<dbReference type="RefSeq" id="WP_301807660.1">
    <property type="nucleotide sequence ID" value="NZ_JAUJZH010000006.1"/>
</dbReference>
<protein>
    <submittedName>
        <fullName evidence="3">Tripartite tricarboxylate transporter substrate binding protein</fullName>
    </submittedName>
</protein>
<keyword evidence="2" id="KW-0732">Signal</keyword>
<evidence type="ECO:0000313" key="4">
    <source>
        <dbReference type="Proteomes" id="UP001169027"/>
    </source>
</evidence>
<sequence length="319" mass="33515">MQLHVRAAAAALGMTLACAAWAWPEKPIKLVVAAPAGGTMDIVARVVGQQLSSDTGQPVVVENKPGAGAAIGIQAMLQAPADGYTLAITASNALAEIPHVMKPPYDALKDVLPIASLARSGVVLVTSATVAATDFKSLLASLRTRKGSGTYASYSPGTVSHYAGLILSDKAGLDLQHVGYPGSPPALQHVLGGQVDIMFDGMLTSVPLIKAGKLRAYAFSGARRSQHLPEVPTMTELGYPEVQFMGWVGMIGSPKLKPELLAQIQKAVAKAAGAPAVHQKLLDVGLEPEINTDTPALQRETREMSERNAAIVRKYEIRM</sequence>
<evidence type="ECO:0000313" key="3">
    <source>
        <dbReference type="EMBL" id="MDO1532653.1"/>
    </source>
</evidence>
<feature type="chain" id="PRO_5045959279" evidence="2">
    <location>
        <begin position="23"/>
        <end position="319"/>
    </location>
</feature>
<reference evidence="3" key="1">
    <citation type="submission" date="2023-06" db="EMBL/GenBank/DDBJ databases">
        <authorList>
            <person name="Jiang Y."/>
            <person name="Liu Q."/>
        </authorList>
    </citation>
    <scope>NUCLEOTIDE SEQUENCE</scope>
    <source>
        <strain evidence="3">CGMCC 1.12090</strain>
    </source>
</reference>
<organism evidence="3 4">
    <name type="scientific">Variovorax ginsengisoli</name>
    <dbReference type="NCBI Taxonomy" id="363844"/>
    <lineage>
        <taxon>Bacteria</taxon>
        <taxon>Pseudomonadati</taxon>
        <taxon>Pseudomonadota</taxon>
        <taxon>Betaproteobacteria</taxon>
        <taxon>Burkholderiales</taxon>
        <taxon>Comamonadaceae</taxon>
        <taxon>Variovorax</taxon>
    </lineage>
</organism>
<keyword evidence="4" id="KW-1185">Reference proteome</keyword>
<dbReference type="Gene3D" id="3.40.190.150">
    <property type="entry name" value="Bordetella uptake gene, domain 1"/>
    <property type="match status" value="1"/>
</dbReference>
<dbReference type="Gene3D" id="3.40.190.10">
    <property type="entry name" value="Periplasmic binding protein-like II"/>
    <property type="match status" value="1"/>
</dbReference>
<dbReference type="CDD" id="cd07012">
    <property type="entry name" value="PBP2_Bug_TTT"/>
    <property type="match status" value="1"/>
</dbReference>
<dbReference type="Proteomes" id="UP001169027">
    <property type="component" value="Unassembled WGS sequence"/>
</dbReference>
<evidence type="ECO:0000256" key="1">
    <source>
        <dbReference type="ARBA" id="ARBA00006987"/>
    </source>
</evidence>
<proteinExistence type="inferred from homology"/>
<feature type="signal peptide" evidence="2">
    <location>
        <begin position="1"/>
        <end position="22"/>
    </location>
</feature>
<name>A0ABT8S2C1_9BURK</name>
<dbReference type="PIRSF" id="PIRSF017082">
    <property type="entry name" value="YflP"/>
    <property type="match status" value="1"/>
</dbReference>
<dbReference type="InterPro" id="IPR042100">
    <property type="entry name" value="Bug_dom1"/>
</dbReference>
<dbReference type="PANTHER" id="PTHR42928">
    <property type="entry name" value="TRICARBOXYLATE-BINDING PROTEIN"/>
    <property type="match status" value="1"/>
</dbReference>